<name>G0MTD2_CAEBE</name>
<sequence>MALARVLIISNPMSSTFEKLSKPIFAIVTLIIFTLYSSMTPMYFVLPVTIVEVGKWTPDESCGFPANYSVPRYASGEPAYDYNLNVLLVFGFIDSINKFVTSLGLIVVTLVLVAVINPPSTGPSPSESNASLFTRTRHT</sequence>
<dbReference type="HOGENOM" id="CLU_1846891_0_0_1"/>
<protein>
    <submittedName>
        <fullName evidence="3">Uncharacterized protein</fullName>
    </submittedName>
</protein>
<gene>
    <name evidence="3" type="ORF">CAEBREN_11028</name>
</gene>
<feature type="region of interest" description="Disordered" evidence="1">
    <location>
        <begin position="120"/>
        <end position="139"/>
    </location>
</feature>
<feature type="transmembrane region" description="Helical" evidence="2">
    <location>
        <begin position="24"/>
        <end position="46"/>
    </location>
</feature>
<dbReference type="EMBL" id="GL379811">
    <property type="protein sequence ID" value="EGT43554.1"/>
    <property type="molecule type" value="Genomic_DNA"/>
</dbReference>
<reference evidence="4" key="1">
    <citation type="submission" date="2011-07" db="EMBL/GenBank/DDBJ databases">
        <authorList>
            <consortium name="Caenorhabditis brenneri Sequencing and Analysis Consortium"/>
            <person name="Wilson R.K."/>
        </authorList>
    </citation>
    <scope>NUCLEOTIDE SEQUENCE [LARGE SCALE GENOMIC DNA]</scope>
    <source>
        <strain evidence="4">PB2801</strain>
    </source>
</reference>
<accession>G0MTD2</accession>
<dbReference type="STRING" id="135651.G0MTD2"/>
<keyword evidence="2" id="KW-0812">Transmembrane</keyword>
<dbReference type="InParanoid" id="G0MTD2"/>
<keyword evidence="2" id="KW-0472">Membrane</keyword>
<dbReference type="InterPro" id="IPR019427">
    <property type="entry name" value="7TM_GPCR_serpentine_rcpt_Srw"/>
</dbReference>
<dbReference type="GO" id="GO:0008528">
    <property type="term" value="F:G protein-coupled peptide receptor activity"/>
    <property type="evidence" value="ECO:0007669"/>
    <property type="project" value="InterPro"/>
</dbReference>
<evidence type="ECO:0000313" key="4">
    <source>
        <dbReference type="Proteomes" id="UP000008068"/>
    </source>
</evidence>
<keyword evidence="4" id="KW-1185">Reference proteome</keyword>
<feature type="transmembrane region" description="Helical" evidence="2">
    <location>
        <begin position="99"/>
        <end position="116"/>
    </location>
</feature>
<dbReference type="Proteomes" id="UP000008068">
    <property type="component" value="Unassembled WGS sequence"/>
</dbReference>
<dbReference type="PANTHER" id="PTHR22751">
    <property type="entry name" value="G-PROTEIN COUPLED RECEPTOR-RELATED"/>
    <property type="match status" value="1"/>
</dbReference>
<keyword evidence="2" id="KW-1133">Transmembrane helix</keyword>
<evidence type="ECO:0000256" key="2">
    <source>
        <dbReference type="SAM" id="Phobius"/>
    </source>
</evidence>
<organism evidence="4">
    <name type="scientific">Caenorhabditis brenneri</name>
    <name type="common">Nematode worm</name>
    <dbReference type="NCBI Taxonomy" id="135651"/>
    <lineage>
        <taxon>Eukaryota</taxon>
        <taxon>Metazoa</taxon>
        <taxon>Ecdysozoa</taxon>
        <taxon>Nematoda</taxon>
        <taxon>Chromadorea</taxon>
        <taxon>Rhabditida</taxon>
        <taxon>Rhabditina</taxon>
        <taxon>Rhabditomorpha</taxon>
        <taxon>Rhabditoidea</taxon>
        <taxon>Rhabditidae</taxon>
        <taxon>Peloderinae</taxon>
        <taxon>Caenorhabditis</taxon>
    </lineage>
</organism>
<proteinExistence type="predicted"/>
<evidence type="ECO:0000313" key="3">
    <source>
        <dbReference type="EMBL" id="EGT43554.1"/>
    </source>
</evidence>
<dbReference type="Pfam" id="PF10324">
    <property type="entry name" value="7TM_GPCR_Srw"/>
    <property type="match status" value="1"/>
</dbReference>
<evidence type="ECO:0000256" key="1">
    <source>
        <dbReference type="SAM" id="MobiDB-lite"/>
    </source>
</evidence>
<feature type="compositionally biased region" description="Polar residues" evidence="1">
    <location>
        <begin position="123"/>
        <end position="139"/>
    </location>
</feature>
<dbReference type="AlphaFoldDB" id="G0MTD2"/>